<keyword evidence="2" id="KW-0694">RNA-binding</keyword>
<dbReference type="SMART" id="SM00322">
    <property type="entry name" value="KH"/>
    <property type="match status" value="4"/>
</dbReference>
<dbReference type="CDD" id="cd00105">
    <property type="entry name" value="KH-I"/>
    <property type="match status" value="1"/>
</dbReference>
<dbReference type="SUPFAM" id="SSF54791">
    <property type="entry name" value="Eukaryotic type KH-domain (KH-domain type I)"/>
    <property type="match status" value="4"/>
</dbReference>
<feature type="domain" description="K Homology" evidence="4">
    <location>
        <begin position="739"/>
        <end position="807"/>
    </location>
</feature>
<dbReference type="Proteomes" id="UP000232875">
    <property type="component" value="Unassembled WGS sequence"/>
</dbReference>
<evidence type="ECO:0000259" key="4">
    <source>
        <dbReference type="SMART" id="SM00322"/>
    </source>
</evidence>
<feature type="domain" description="K Homology" evidence="4">
    <location>
        <begin position="586"/>
        <end position="652"/>
    </location>
</feature>
<dbReference type="InterPro" id="IPR004088">
    <property type="entry name" value="KH_dom_type_1"/>
</dbReference>
<dbReference type="CDD" id="cd22453">
    <property type="entry name" value="KH-I_MUG60_like"/>
    <property type="match status" value="1"/>
</dbReference>
<accession>A0A2N1JD89</accession>
<feature type="compositionally biased region" description="Polar residues" evidence="3">
    <location>
        <begin position="163"/>
        <end position="178"/>
    </location>
</feature>
<dbReference type="AlphaFoldDB" id="A0A2N1JD89"/>
<gene>
    <name evidence="5" type="ORF">MVES_001835</name>
</gene>
<dbReference type="PROSITE" id="PS50084">
    <property type="entry name" value="KH_TYPE_1"/>
    <property type="match status" value="2"/>
</dbReference>
<feature type="region of interest" description="Disordered" evidence="3">
    <location>
        <begin position="14"/>
        <end position="122"/>
    </location>
</feature>
<evidence type="ECO:0000256" key="1">
    <source>
        <dbReference type="ARBA" id="ARBA00022737"/>
    </source>
</evidence>
<sequence length="1175" mass="126649">MDLYLTAFSFPKSSASAASNHDNHSLPVPAPNSTLSSSPDARVVGSRAGLAVSPPSSLAPGAARPGLSRSPQDSTGTRRERTFADAIDGGDNASRTTRDIGNDLISHGASLGTPGSGISSLRPSARASAEIAEALSRLSNKVMSTQHCLVNVVPSMEVPLPPGTSSAMQSSSNFSTSPRPAASAGPGNRSVRSLSDEGEEIGSKASFSAVSASAGHDQEHAILAIPTTHTPKYTFNVCGTQSQVLEGRGALLQGLPFVWKVSIKVPGADIADALAESHFHSGMADRSELGMRLDEIAQVSGTNISIVPTEPPKADLAPGVEIARSVQIVLAGSVEAIEFARIQVLVQLDRFNGLHVEQFEIDRKLLHVVSGRKRAVLQLIEEDTNTSIYLPTPFAGILNTNVPQPIVAKRNTVYIAGQFYNTQRAKDTLMQLTNTKAKSLVNRQVVLMSRKIDWLLCERLEELRTLMLNNSTFLEFPVIGSQQNQVVVFGTSRVDVERSIRMLMQLVSPHYSANIWLQPGSYDALGVSTGKPDTHALSAILSSISASSGAEITFQSNNLEISGLDAEVRKALRELMRIPALKHYAHEIRFQLELASDHREFISGKKNGKINKIMEHCGVRIRFEPFNEYNFMIDVLGTELDAALQGLSLLQEELPAEMSFHVPEAYHKRIIGVGGKNIQRIMKKFGVYVKFSNAEEFATLGGYVDNDDNVIARTPSKNANNLENLKNSVMELVSSKDKDFVTEAVTVQRKYHRLLLGEKASLVHDIERKTRCTVRFARRESALDTVMVFGPESQINIAVQLLMQHVPLDSEIVVPNTYELGSMMESKDYALLVERMQKELGVTLTSGPRPPKEVHVFVIKLSVNGSNAELLTMAKTMFDELAAKYNVRLSLSSMAPNDAFSAPMPPFSSSLMSPKAVDSVATDTFHHDTAATAVSVGPVGTRYDEKKSAGSALPTSADLKALFDHPNVPGNPISFDGASSNTPLMSSFYTPGYPDSAGLSHPVWGAPLSSVRCSYHSYLYQVPDISSGQNSKGSMFSPFSSGPMPFQFSSTDPPLGAPDNVRSPVFPHNAMRRTDAVGPGLGGGMDGHPFSSHSLGRLPIGMSGSNDLGNDIDGFHPISEPSTMPSLGMRHNNIGVPGQRTGATGMMRNQPASGASSDTMDEVSRALAQFSFDKQ</sequence>
<dbReference type="EMBL" id="KZ454989">
    <property type="protein sequence ID" value="PKI84518.1"/>
    <property type="molecule type" value="Genomic_DNA"/>
</dbReference>
<organism evidence="5 6">
    <name type="scientific">Malassezia vespertilionis</name>
    <dbReference type="NCBI Taxonomy" id="2020962"/>
    <lineage>
        <taxon>Eukaryota</taxon>
        <taxon>Fungi</taxon>
        <taxon>Dikarya</taxon>
        <taxon>Basidiomycota</taxon>
        <taxon>Ustilaginomycotina</taxon>
        <taxon>Malasseziomycetes</taxon>
        <taxon>Malasseziales</taxon>
        <taxon>Malasseziaceae</taxon>
        <taxon>Malassezia</taxon>
    </lineage>
</organism>
<dbReference type="Pfam" id="PF24563">
    <property type="entry name" value="KH_Mug60-KHD4"/>
    <property type="match status" value="1"/>
</dbReference>
<evidence type="ECO:0000256" key="3">
    <source>
        <dbReference type="SAM" id="MobiDB-lite"/>
    </source>
</evidence>
<feature type="domain" description="K Homology" evidence="4">
    <location>
        <begin position="353"/>
        <end position="434"/>
    </location>
</feature>
<feature type="region of interest" description="Disordered" evidence="3">
    <location>
        <begin position="161"/>
        <end position="198"/>
    </location>
</feature>
<dbReference type="PANTHER" id="PTHR10627">
    <property type="entry name" value="SCP160"/>
    <property type="match status" value="1"/>
</dbReference>
<feature type="domain" description="K Homology" evidence="4">
    <location>
        <begin position="654"/>
        <end position="734"/>
    </location>
</feature>
<evidence type="ECO:0000313" key="5">
    <source>
        <dbReference type="EMBL" id="PKI84518.1"/>
    </source>
</evidence>
<keyword evidence="6" id="KW-1185">Reference proteome</keyword>
<dbReference type="GO" id="GO:0003729">
    <property type="term" value="F:mRNA binding"/>
    <property type="evidence" value="ECO:0007669"/>
    <property type="project" value="TreeGrafter"/>
</dbReference>
<evidence type="ECO:0000256" key="2">
    <source>
        <dbReference type="PROSITE-ProRule" id="PRU00117"/>
    </source>
</evidence>
<protein>
    <recommendedName>
        <fullName evidence="4">K Homology domain-containing protein</fullName>
    </recommendedName>
</protein>
<dbReference type="STRING" id="2020962.A0A2N1JD89"/>
<dbReference type="InterPro" id="IPR036612">
    <property type="entry name" value="KH_dom_type_1_sf"/>
</dbReference>
<reference evidence="5 6" key="1">
    <citation type="submission" date="2017-10" db="EMBL/GenBank/DDBJ databases">
        <title>A novel species of cold-tolerant Malassezia isolated from bats.</title>
        <authorList>
            <person name="Lorch J.M."/>
            <person name="Palmer J.M."/>
            <person name="Vanderwolf K.J."/>
            <person name="Schmidt K.Z."/>
            <person name="Verant M.L."/>
            <person name="Weller T.J."/>
            <person name="Blehert D.S."/>
        </authorList>
    </citation>
    <scope>NUCLEOTIDE SEQUENCE [LARGE SCALE GENOMIC DNA]</scope>
    <source>
        <strain evidence="5 6">NWHC:44797-103</strain>
    </source>
</reference>
<dbReference type="OrthoDB" id="271862at2759"/>
<evidence type="ECO:0000313" key="6">
    <source>
        <dbReference type="Proteomes" id="UP000232875"/>
    </source>
</evidence>
<keyword evidence="1" id="KW-0677">Repeat</keyword>
<dbReference type="PANTHER" id="PTHR10627:SF76">
    <property type="entry name" value="KH DOMAIN-CONTAINING PROTEIN YLL032C"/>
    <property type="match status" value="1"/>
</dbReference>
<proteinExistence type="predicted"/>
<dbReference type="InterPro" id="IPR056553">
    <property type="entry name" value="KH_Mug60-KHD4"/>
</dbReference>
<dbReference type="InterPro" id="IPR004087">
    <property type="entry name" value="KH_dom"/>
</dbReference>
<dbReference type="Pfam" id="PF00013">
    <property type="entry name" value="KH_1"/>
    <property type="match status" value="2"/>
</dbReference>
<name>A0A2N1JD89_9BASI</name>
<dbReference type="Gene3D" id="3.30.1370.10">
    <property type="entry name" value="K Homology domain, type 1"/>
    <property type="match status" value="3"/>
</dbReference>
<dbReference type="GO" id="GO:0005737">
    <property type="term" value="C:cytoplasm"/>
    <property type="evidence" value="ECO:0007669"/>
    <property type="project" value="TreeGrafter"/>
</dbReference>